<dbReference type="GeneID" id="20326603"/>
<keyword evidence="3" id="KW-1185">Reference proteome</keyword>
<evidence type="ECO:0000256" key="1">
    <source>
        <dbReference type="SAM" id="MobiDB-lite"/>
    </source>
</evidence>
<organism evidence="2 3">
    <name type="scientific">Opisthorchis viverrini</name>
    <name type="common">Southeast Asian liver fluke</name>
    <dbReference type="NCBI Taxonomy" id="6198"/>
    <lineage>
        <taxon>Eukaryota</taxon>
        <taxon>Metazoa</taxon>
        <taxon>Spiralia</taxon>
        <taxon>Lophotrochozoa</taxon>
        <taxon>Platyhelminthes</taxon>
        <taxon>Trematoda</taxon>
        <taxon>Digenea</taxon>
        <taxon>Opisthorchiida</taxon>
        <taxon>Opisthorchiata</taxon>
        <taxon>Opisthorchiidae</taxon>
        <taxon>Opisthorchis</taxon>
    </lineage>
</organism>
<proteinExistence type="predicted"/>
<dbReference type="OrthoDB" id="329563at2759"/>
<evidence type="ECO:0000313" key="2">
    <source>
        <dbReference type="EMBL" id="KER34149.1"/>
    </source>
</evidence>
<dbReference type="KEGG" id="ovi:T265_12435"/>
<name>A0A075AJX6_OPIVI</name>
<feature type="region of interest" description="Disordered" evidence="1">
    <location>
        <begin position="120"/>
        <end position="145"/>
    </location>
</feature>
<evidence type="ECO:0000313" key="3">
    <source>
        <dbReference type="Proteomes" id="UP000054324"/>
    </source>
</evidence>
<dbReference type="Proteomes" id="UP000054324">
    <property type="component" value="Unassembled WGS sequence"/>
</dbReference>
<sequence>MSDSFDANASSCALQAGVDTHRTNNTEQLYLFIEGRLFLSSMKIQHRPSHRVIWRPPTASQSWTQLHPVAISYRWRVSCLQTNQVTQAQCELISIKKSLSCNNLPVPSYHATRRNHAAWDTARLPKPRQGKSRGKGQVRTTDLPV</sequence>
<protein>
    <submittedName>
        <fullName evidence="2">Uncharacterized protein</fullName>
    </submittedName>
</protein>
<feature type="non-terminal residue" evidence="2">
    <location>
        <position position="145"/>
    </location>
</feature>
<gene>
    <name evidence="2" type="ORF">T265_12435</name>
</gene>
<dbReference type="CTD" id="20326603"/>
<accession>A0A075AJX6</accession>
<feature type="compositionally biased region" description="Basic residues" evidence="1">
    <location>
        <begin position="125"/>
        <end position="136"/>
    </location>
</feature>
<dbReference type="AlphaFoldDB" id="A0A075AJX6"/>
<reference evidence="2 3" key="1">
    <citation type="submission" date="2013-11" db="EMBL/GenBank/DDBJ databases">
        <title>Opisthorchis viverrini - life in the bile duct.</title>
        <authorList>
            <person name="Young N.D."/>
            <person name="Nagarajan N."/>
            <person name="Lin S.J."/>
            <person name="Korhonen P.K."/>
            <person name="Jex A.R."/>
            <person name="Hall R.S."/>
            <person name="Safavi-Hemami H."/>
            <person name="Kaewkong W."/>
            <person name="Bertrand D."/>
            <person name="Gao S."/>
            <person name="Seet Q."/>
            <person name="Wongkham S."/>
            <person name="Teh B.T."/>
            <person name="Wongkham C."/>
            <person name="Intapan P.M."/>
            <person name="Maleewong W."/>
            <person name="Yang X."/>
            <person name="Hu M."/>
            <person name="Wang Z."/>
            <person name="Hofmann A."/>
            <person name="Sternberg P.W."/>
            <person name="Tan P."/>
            <person name="Wang J."/>
            <person name="Gasser R.B."/>
        </authorList>
    </citation>
    <scope>NUCLEOTIDE SEQUENCE [LARGE SCALE GENOMIC DNA]</scope>
</reference>
<dbReference type="RefSeq" id="XP_009162115.1">
    <property type="nucleotide sequence ID" value="XM_009163851.1"/>
</dbReference>
<dbReference type="EMBL" id="KL596619">
    <property type="protein sequence ID" value="KER34149.1"/>
    <property type="molecule type" value="Genomic_DNA"/>
</dbReference>